<reference evidence="6" key="1">
    <citation type="submission" date="2021-06" db="EMBL/GenBank/DDBJ databases">
        <authorList>
            <person name="Hodson N. C."/>
            <person name="Mongue J. A."/>
            <person name="Jaron S. K."/>
        </authorList>
    </citation>
    <scope>NUCLEOTIDE SEQUENCE</scope>
</reference>
<protein>
    <submittedName>
        <fullName evidence="6">Uncharacterized protein</fullName>
    </submittedName>
</protein>
<dbReference type="PANTHER" id="PTHR46481">
    <property type="entry name" value="ZINC FINGER BED DOMAIN-CONTAINING PROTEIN 4"/>
    <property type="match status" value="1"/>
</dbReference>
<dbReference type="InterPro" id="IPR052035">
    <property type="entry name" value="ZnF_BED_domain_contain"/>
</dbReference>
<keyword evidence="7" id="KW-1185">Reference proteome</keyword>
<evidence type="ECO:0000256" key="3">
    <source>
        <dbReference type="ARBA" id="ARBA00022771"/>
    </source>
</evidence>
<gene>
    <name evidence="6" type="ORF">AFUS01_LOCUS35619</name>
</gene>
<dbReference type="GO" id="GO:0008270">
    <property type="term" value="F:zinc ion binding"/>
    <property type="evidence" value="ECO:0007669"/>
    <property type="project" value="UniProtKB-KW"/>
</dbReference>
<evidence type="ECO:0000313" key="6">
    <source>
        <dbReference type="EMBL" id="CAG7825511.1"/>
    </source>
</evidence>
<accession>A0A8J2L1E6</accession>
<comment type="subcellular location">
    <subcellularLocation>
        <location evidence="1">Nucleus</location>
    </subcellularLocation>
</comment>
<evidence type="ECO:0000256" key="1">
    <source>
        <dbReference type="ARBA" id="ARBA00004123"/>
    </source>
</evidence>
<evidence type="ECO:0000256" key="2">
    <source>
        <dbReference type="ARBA" id="ARBA00022723"/>
    </source>
</evidence>
<dbReference type="EMBL" id="CAJVCH010536578">
    <property type="protein sequence ID" value="CAG7825511.1"/>
    <property type="molecule type" value="Genomic_DNA"/>
</dbReference>
<keyword evidence="3" id="KW-0863">Zinc-finger</keyword>
<keyword evidence="2" id="KW-0479">Metal-binding</keyword>
<organism evidence="6 7">
    <name type="scientific">Allacma fusca</name>
    <dbReference type="NCBI Taxonomy" id="39272"/>
    <lineage>
        <taxon>Eukaryota</taxon>
        <taxon>Metazoa</taxon>
        <taxon>Ecdysozoa</taxon>
        <taxon>Arthropoda</taxon>
        <taxon>Hexapoda</taxon>
        <taxon>Collembola</taxon>
        <taxon>Symphypleona</taxon>
        <taxon>Sminthuridae</taxon>
        <taxon>Allacma</taxon>
    </lineage>
</organism>
<comment type="caution">
    <text evidence="6">The sequence shown here is derived from an EMBL/GenBank/DDBJ whole genome shotgun (WGS) entry which is preliminary data.</text>
</comment>
<dbReference type="Proteomes" id="UP000708208">
    <property type="component" value="Unassembled WGS sequence"/>
</dbReference>
<dbReference type="PANTHER" id="PTHR46481:SF10">
    <property type="entry name" value="ZINC FINGER BED DOMAIN-CONTAINING PROTEIN 39"/>
    <property type="match status" value="1"/>
</dbReference>
<keyword evidence="5" id="KW-0539">Nucleus</keyword>
<keyword evidence="4" id="KW-0862">Zinc</keyword>
<dbReference type="OrthoDB" id="117690at2759"/>
<evidence type="ECO:0000313" key="7">
    <source>
        <dbReference type="Proteomes" id="UP000708208"/>
    </source>
</evidence>
<name>A0A8J2L1E6_9HEXA</name>
<evidence type="ECO:0000256" key="5">
    <source>
        <dbReference type="ARBA" id="ARBA00023242"/>
    </source>
</evidence>
<proteinExistence type="predicted"/>
<sequence>TCHILDYERELQLGNIGTSSKPGLAANSGTPAIDSVFASQKWIRPNNTGAYPRNHMLQKRFVRDILDCVAIDLLPLDFIERPTFIQLIRNLNQSIRLFSRRTIGRNLRKHFLEFQSKFKKIAASVAAGSFHLILDMWTDKLKSSMIGFKSQFINSNWKLMINTIGFRHLPDSHTGRAIRNVLEEVMSKTFDIPVEKVGFICGDNASNVTNACKAAESIPQPNTDDIDFSDGDDEEEWEDFDEFFQDSQNAQEDAEDCYNEIITELSTWANTSLTKIPCFAHLLQLAIKDAIKSNDTVSGMVGGAKLLKKYFHSSPYWYDRLKLRAGKGLKNQADTRWNTVYYVFDRLSEPKFREALEQVLAETRKSKKQCKVSFSSYDYERIALISKLLAPLTALTNELQADKVTSSLVIPGLSFAYSSICQIDVEDDNGLRDFQLALCKCLRDRFGSGVAEQEIGSINRRIQKNAVFANENLIIAS</sequence>
<feature type="non-terminal residue" evidence="6">
    <location>
        <position position="1"/>
    </location>
</feature>
<dbReference type="GO" id="GO:0005634">
    <property type="term" value="C:nucleus"/>
    <property type="evidence" value="ECO:0007669"/>
    <property type="project" value="UniProtKB-SubCell"/>
</dbReference>
<evidence type="ECO:0000256" key="4">
    <source>
        <dbReference type="ARBA" id="ARBA00022833"/>
    </source>
</evidence>
<dbReference type="AlphaFoldDB" id="A0A8J2L1E6"/>